<comment type="pathway">
    <text evidence="2">Metabolic intermediate biosynthesis; chorismate biosynthesis; chorismate from D-erythrose 4-phosphate and phosphoenolpyruvate: step 5/7.</text>
</comment>
<dbReference type="Proteomes" id="UP001164929">
    <property type="component" value="Chromosome 6"/>
</dbReference>
<keyword evidence="15" id="KW-0067">ATP-binding</keyword>
<comment type="catalytic activity">
    <reaction evidence="21">
        <text>shikimate + ATP = 3-phosphoshikimate + ADP + H(+)</text>
        <dbReference type="Rhea" id="RHEA:13121"/>
        <dbReference type="ChEBI" id="CHEBI:15378"/>
        <dbReference type="ChEBI" id="CHEBI:30616"/>
        <dbReference type="ChEBI" id="CHEBI:36208"/>
        <dbReference type="ChEBI" id="CHEBI:145989"/>
        <dbReference type="ChEBI" id="CHEBI:456216"/>
        <dbReference type="EC" id="2.7.1.71"/>
    </reaction>
</comment>
<dbReference type="EMBL" id="JAQIZT010000006">
    <property type="protein sequence ID" value="KAJ6991750.1"/>
    <property type="molecule type" value="Genomic_DNA"/>
</dbReference>
<accession>A0AAD6QJY3</accession>
<organism evidence="28 29">
    <name type="scientific">Populus alba x Populus x berolinensis</name>
    <dbReference type="NCBI Taxonomy" id="444605"/>
    <lineage>
        <taxon>Eukaryota</taxon>
        <taxon>Viridiplantae</taxon>
        <taxon>Streptophyta</taxon>
        <taxon>Embryophyta</taxon>
        <taxon>Tracheophyta</taxon>
        <taxon>Spermatophyta</taxon>
        <taxon>Magnoliopsida</taxon>
        <taxon>eudicotyledons</taxon>
        <taxon>Gunneridae</taxon>
        <taxon>Pentapetalae</taxon>
        <taxon>rosids</taxon>
        <taxon>fabids</taxon>
        <taxon>Malpighiales</taxon>
        <taxon>Salicaceae</taxon>
        <taxon>Saliceae</taxon>
        <taxon>Populus</taxon>
    </lineage>
</organism>
<dbReference type="GO" id="GO:0008652">
    <property type="term" value="P:amino acid biosynthetic process"/>
    <property type="evidence" value="ECO:0007669"/>
    <property type="project" value="UniProtKB-KW"/>
</dbReference>
<dbReference type="HAMAP" id="MF_02065">
    <property type="entry name" value="MltG"/>
    <property type="match status" value="1"/>
</dbReference>
<dbReference type="InterPro" id="IPR023000">
    <property type="entry name" value="Shikimate_kinase_CS"/>
</dbReference>
<keyword evidence="29" id="KW-1185">Reference proteome</keyword>
<feature type="transmembrane region" description="Helical" evidence="24">
    <location>
        <begin position="20"/>
        <end position="39"/>
    </location>
</feature>
<dbReference type="InterPro" id="IPR016037">
    <property type="entry name" value="DHQ_synth_AroB"/>
</dbReference>
<dbReference type="Pfam" id="PF01220">
    <property type="entry name" value="DHquinase_II"/>
    <property type="match status" value="1"/>
</dbReference>
<dbReference type="InterPro" id="IPR031322">
    <property type="entry name" value="Shikimate/glucono_kinase"/>
</dbReference>
<dbReference type="Gene3D" id="1.20.1090.10">
    <property type="entry name" value="Dehydroquinate synthase-like - alpha domain"/>
    <property type="match status" value="1"/>
</dbReference>
<dbReference type="PROSITE" id="PS00787">
    <property type="entry name" value="CHORISMATE_SYNTHASE_1"/>
    <property type="match status" value="1"/>
</dbReference>
<evidence type="ECO:0000256" key="1">
    <source>
        <dbReference type="ARBA" id="ARBA00002641"/>
    </source>
</evidence>
<evidence type="ECO:0000256" key="11">
    <source>
        <dbReference type="ARBA" id="ARBA00022741"/>
    </source>
</evidence>
<dbReference type="Gene3D" id="3.40.50.10860">
    <property type="entry name" value="Leucine Dehydrogenase, chain A, domain 1"/>
    <property type="match status" value="1"/>
</dbReference>
<evidence type="ECO:0000256" key="24">
    <source>
        <dbReference type="SAM" id="Phobius"/>
    </source>
</evidence>
<sequence>MARIQAERGRRRRRFTGRIVLAVLVVIVVAAVFVGSKMWHTMFGAGDDYSGDGKRDIVIQIQAGDSTTMVGETLHNQGVIKTVRAFINAAHGNAAITSIQPGFYRMRTEIPADSAVARLTDPGNRVGKLVIPEGRQLDDTTDMKTNKGNPGILTLISRATCVDLDDNKHCVSVEDLRAAAGNTPPNVLSVPAWAIQPVTELGTDHRRLEGLIAPGTFNVDPSASPQNILANLISAGAATYMQSGLMDSAQAMKLSPYDILVVASLVQQESNSQDFAKVAQVIYNRLNAHHTLEFDSTVNYPLDRREVATSDADRAQKTPWNTYVSPGLPATAICSPGIDALHAAEHPEPARPASGDPRKAAVLGSPIAHSKSPQLHLAAYHALGLHGWTYERIECGAEELPGLVGGFGPEWVGVSVTAPGKFAALGFADERTERAEQVGSANTLVRTPHGWRADNTDIDGVAGAIGSASGWALVCGSGGTAPAAVVGLARLGVSGITVVARNPQKAARLVDLGTRIGVPTRFCGLGASDDRALTDEVATAEVLVSTIPADVASRYAGAFAPIPVLLDAVYDPWPTPLAAAVADAGGRVINGLQMLLHQAFAQRPARAGNSGGGGGGLAARAELLRRSATPTAQPADAARRRRDPGGRMLGWTRCVRAGRSRGTGGAVSADAPDLADRDGGRRREAGDRRGRAGRLFRRRGVVSGGAGGTAADRAARGGVARPRLGAARSVDVPGDRGRGGVGAARLSPRRGRRRVPDVESRTRKAQDALAPWQVRARPHGRMGPVLRWITAGESHGRALVAVVEGMVAGVEVTSTEIGDQLARRRLGYGRGARMQFERDAVTVLAGVRHGLTLGGPIAIEIGNTEWPKWETVMATDPVDPERAGDLENSARNAPLTRPRPGHADYAGMLKYGFDDARPVLERASARETAARVAAGTVARSFLRQALGVEVLSHVIAIGPSQPYDGPPPGAGDLAAIDASPVRAFDKAAEQAMIAEIEAAKKDGDTLGGVVEVVALGLPVGLGSFTSGDNRLDSQLAAAVMGIQAIKGVEIGDGFQTARRRGSQAHDEMYPGPDGVIRSTNRAGGLEGGMTNGQVLRVRAAMKPISTVPRALATVDMATGDEAVAIHQRSDVCAVPAAGVVVETMVALVLARAALDKFGGDSLAETRRNIEAYRRAVAEHETPAARAKASGAVLVGLPGSGKSTIGRRLSKAMGVGYVDTDALIEQQTGRTIADIFATDGEQEFRRIEEDVVRAALATQDGVVSLGGGAVTTAGVCDALAGHTVIYLEIGAREGVRRTGGTSVRPLLAGGNRAEKYRDLMAQRIPLYRRVATIRVDTNRRNPGAVVRYIMSRLPLQTTQQPVAVDPPYPVVIGNGLLTELGELLGGRHRVAILYQPVLAQTAEAIRSYLADQGVDAHRIEIPDAEAGKDLPVVGFIWEVLGRIGIDRKDALVSLGGGAATDVAGFAAATWLRGVSIVHVPTTLLGMVDAAVGGKTGINTEAGKNLVGAFHQPLAVLVDLATLETLPHNEIVAGMAEVVKAGFIADPVILELIEADPQAALDPKGDVMPELIRRAIAVKAEVVAADEKESELREILNYGHTLAHAIERRERYQWRHGAAVSVGLVFAAELARLTGRLDDDTAARHRAILTSLGLPVSYDPDALPQLLEYMAGDKKSRAGVLRFVVLDGLAKPGRLVGPDPGLLVTAYAGVFNVINGPNLGRLGRREPEVYGDTTHDQLANLIEREAAALGLKAVVRQSDSEAELLDWIHAAADAGEPVILNAGGLTHTSVALRDACAELRSPLIESFGVTHISARWRPE</sequence>
<dbReference type="PROSITE" id="PS00789">
    <property type="entry name" value="CHORISMATE_SYNTHASE_3"/>
    <property type="match status" value="1"/>
</dbReference>
<dbReference type="HAMAP" id="MF_00109">
    <property type="entry name" value="Shikimate_kinase"/>
    <property type="match status" value="1"/>
</dbReference>
<proteinExistence type="inferred from homology"/>
<dbReference type="InterPro" id="IPR056179">
    <property type="entry name" value="DHQS_C"/>
</dbReference>
<feature type="region of interest" description="Disordered" evidence="23">
    <location>
        <begin position="626"/>
        <end position="768"/>
    </location>
</feature>
<dbReference type="NCBIfam" id="NF003793">
    <property type="entry name" value="PRK05382.1"/>
    <property type="match status" value="1"/>
</dbReference>
<dbReference type="GO" id="GO:0010181">
    <property type="term" value="F:FMN binding"/>
    <property type="evidence" value="ECO:0007669"/>
    <property type="project" value="TreeGrafter"/>
</dbReference>
<dbReference type="GO" id="GO:0003855">
    <property type="term" value="F:3-dehydroquinate dehydratase activity"/>
    <property type="evidence" value="ECO:0007669"/>
    <property type="project" value="InterPro"/>
</dbReference>
<dbReference type="NCBIfam" id="TIGR00033">
    <property type="entry name" value="aroC"/>
    <property type="match status" value="1"/>
</dbReference>
<dbReference type="InterPro" id="IPR036441">
    <property type="entry name" value="DHquinase_II_sf"/>
</dbReference>
<dbReference type="Gene3D" id="3.40.50.9100">
    <property type="entry name" value="Dehydroquinase, class II"/>
    <property type="match status" value="1"/>
</dbReference>
<dbReference type="InterPro" id="IPR010110">
    <property type="entry name" value="Shikimate_DH_AroM-type"/>
</dbReference>
<dbReference type="HAMAP" id="MF_00300">
    <property type="entry name" value="Chorismate_synth"/>
    <property type="match status" value="1"/>
</dbReference>
<evidence type="ECO:0000256" key="5">
    <source>
        <dbReference type="ARBA" id="ARBA00022490"/>
    </source>
</evidence>
<dbReference type="PROSITE" id="PS01128">
    <property type="entry name" value="SHIKIMATE_KINASE"/>
    <property type="match status" value="1"/>
</dbReference>
<dbReference type="Gene3D" id="3.30.1490.480">
    <property type="entry name" value="Endolytic murein transglycosylase"/>
    <property type="match status" value="1"/>
</dbReference>
<dbReference type="CDD" id="cd08195">
    <property type="entry name" value="DHQS"/>
    <property type="match status" value="1"/>
</dbReference>
<evidence type="ECO:0000256" key="17">
    <source>
        <dbReference type="ARBA" id="ARBA00022911"/>
    </source>
</evidence>
<evidence type="ECO:0000256" key="12">
    <source>
        <dbReference type="ARBA" id="ARBA00022777"/>
    </source>
</evidence>
<keyword evidence="18 22" id="KW-0057">Aromatic amino acid biosynthesis</keyword>
<feature type="compositionally biased region" description="Low complexity" evidence="23">
    <location>
        <begin position="626"/>
        <end position="636"/>
    </location>
</feature>
<gene>
    <name evidence="28" type="ORF">NC653_015170</name>
</gene>
<comment type="function">
    <text evidence="1">Catalyzes the specific phosphorylation of the 3-hydroxyl group of shikimic acid using ATP as a cosubstrate.</text>
</comment>
<dbReference type="PROSITE" id="PS01029">
    <property type="entry name" value="DEHYDROQUINASE_II"/>
    <property type="match status" value="1"/>
</dbReference>
<dbReference type="Pfam" id="PF24621">
    <property type="entry name" value="DHQS_C"/>
    <property type="match status" value="1"/>
</dbReference>
<dbReference type="InterPro" id="IPR036291">
    <property type="entry name" value="NAD(P)-bd_dom_sf"/>
</dbReference>
<dbReference type="Pfam" id="PF02618">
    <property type="entry name" value="YceG"/>
    <property type="match status" value="1"/>
</dbReference>
<keyword evidence="20" id="KW-0511">Multifunctional enzyme</keyword>
<keyword evidence="19 22" id="KW-0456">Lyase</keyword>
<keyword evidence="6 22" id="KW-0028">Amino-acid biosynthesis</keyword>
<keyword evidence="24" id="KW-0472">Membrane</keyword>
<dbReference type="SUPFAM" id="SSF56796">
    <property type="entry name" value="Dehydroquinate synthase-like"/>
    <property type="match status" value="1"/>
</dbReference>
<evidence type="ECO:0000256" key="13">
    <source>
        <dbReference type="ARBA" id="ARBA00022827"/>
    </source>
</evidence>
<comment type="similarity">
    <text evidence="4 22">Belongs to the chorismate synthase family.</text>
</comment>
<evidence type="ECO:0000256" key="9">
    <source>
        <dbReference type="ARBA" id="ARBA00022679"/>
    </source>
</evidence>
<dbReference type="InterPro" id="IPR046346">
    <property type="entry name" value="Aminoacid_DH-like_N_sf"/>
</dbReference>
<dbReference type="FunFam" id="3.40.50.10860:FF:000018">
    <property type="entry name" value="Shikimate 5-dehydrogenase AroE"/>
    <property type="match status" value="1"/>
</dbReference>
<dbReference type="HAMAP" id="MF_00110">
    <property type="entry name" value="DHQ_synthase"/>
    <property type="match status" value="1"/>
</dbReference>
<evidence type="ECO:0000313" key="29">
    <source>
        <dbReference type="Proteomes" id="UP001164929"/>
    </source>
</evidence>
<dbReference type="SUPFAM" id="SSF52540">
    <property type="entry name" value="P-loop containing nucleoside triphosphate hydrolases"/>
    <property type="match status" value="1"/>
</dbReference>
<keyword evidence="14" id="KW-0862">Zinc</keyword>
<keyword evidence="7" id="KW-0285">Flavoprotein</keyword>
<dbReference type="SUPFAM" id="SSF103263">
    <property type="entry name" value="Chorismate synthase, AroC"/>
    <property type="match status" value="1"/>
</dbReference>
<dbReference type="CDD" id="cd00466">
    <property type="entry name" value="DHQase_II"/>
    <property type="match status" value="1"/>
</dbReference>
<evidence type="ECO:0000256" key="14">
    <source>
        <dbReference type="ARBA" id="ARBA00022833"/>
    </source>
</evidence>
<keyword evidence="9" id="KW-0808">Transferase</keyword>
<dbReference type="Pfam" id="PF01202">
    <property type="entry name" value="SKI"/>
    <property type="match status" value="1"/>
</dbReference>
<dbReference type="SUPFAM" id="SSF52304">
    <property type="entry name" value="Type II 3-dehydroquinate dehydratase"/>
    <property type="match status" value="1"/>
</dbReference>
<dbReference type="GO" id="GO:0005524">
    <property type="term" value="F:ATP binding"/>
    <property type="evidence" value="ECO:0007669"/>
    <property type="project" value="UniProtKB-KW"/>
</dbReference>
<feature type="compositionally biased region" description="Basic and acidic residues" evidence="23">
    <location>
        <begin position="674"/>
        <end position="690"/>
    </location>
</feature>
<dbReference type="InterPro" id="IPR000623">
    <property type="entry name" value="Shikimate_kinase/TSH1"/>
</dbReference>
<evidence type="ECO:0000256" key="10">
    <source>
        <dbReference type="ARBA" id="ARBA00022723"/>
    </source>
</evidence>
<evidence type="ECO:0000256" key="23">
    <source>
        <dbReference type="SAM" id="MobiDB-lite"/>
    </source>
</evidence>
<dbReference type="PRINTS" id="PR01100">
    <property type="entry name" value="SHIKIMTKNASE"/>
</dbReference>
<dbReference type="CDD" id="cd07304">
    <property type="entry name" value="Chorismate_synthase"/>
    <property type="match status" value="1"/>
</dbReference>
<dbReference type="NCBIfam" id="NF001311">
    <property type="entry name" value="PRK00258.1-3"/>
    <property type="match status" value="1"/>
</dbReference>
<dbReference type="Pfam" id="PF08501">
    <property type="entry name" value="Shikimate_dh_N"/>
    <property type="match status" value="1"/>
</dbReference>
<evidence type="ECO:0000256" key="18">
    <source>
        <dbReference type="ARBA" id="ARBA00023141"/>
    </source>
</evidence>
<dbReference type="NCBIfam" id="TIGR01809">
    <property type="entry name" value="Shik-DH-AROM"/>
    <property type="match status" value="1"/>
</dbReference>
<reference evidence="28" key="1">
    <citation type="journal article" date="2023" name="Mol. Ecol. Resour.">
        <title>Chromosome-level genome assembly of a triploid poplar Populus alba 'Berolinensis'.</title>
        <authorList>
            <person name="Chen S."/>
            <person name="Yu Y."/>
            <person name="Wang X."/>
            <person name="Wang S."/>
            <person name="Zhang T."/>
            <person name="Zhou Y."/>
            <person name="He R."/>
            <person name="Meng N."/>
            <person name="Wang Y."/>
            <person name="Liu W."/>
            <person name="Liu Z."/>
            <person name="Liu J."/>
            <person name="Guo Q."/>
            <person name="Huang H."/>
            <person name="Sederoff R.R."/>
            <person name="Wang G."/>
            <person name="Qu G."/>
            <person name="Chen S."/>
        </authorList>
    </citation>
    <scope>NUCLEOTIDE SEQUENCE</scope>
    <source>
        <strain evidence="28">SC-2020</strain>
    </source>
</reference>
<feature type="domain" description="3-dehydroquinate synthase C-terminal" evidence="27">
    <location>
        <begin position="1532"/>
        <end position="1674"/>
    </location>
</feature>
<evidence type="ECO:0000256" key="6">
    <source>
        <dbReference type="ARBA" id="ARBA00022605"/>
    </source>
</evidence>
<dbReference type="NCBIfam" id="TIGR01357">
    <property type="entry name" value="aroB"/>
    <property type="match status" value="1"/>
</dbReference>
<comment type="catalytic activity">
    <reaction evidence="22">
        <text>5-O-(1-carboxyvinyl)-3-phosphoshikimate = chorismate + phosphate</text>
        <dbReference type="Rhea" id="RHEA:21020"/>
        <dbReference type="ChEBI" id="CHEBI:29748"/>
        <dbReference type="ChEBI" id="CHEBI:43474"/>
        <dbReference type="ChEBI" id="CHEBI:57701"/>
        <dbReference type="EC" id="4.2.3.5"/>
    </reaction>
</comment>
<dbReference type="FunFam" id="3.60.150.10:FF:000002">
    <property type="entry name" value="Chorismate synthase"/>
    <property type="match status" value="1"/>
</dbReference>
<evidence type="ECO:0000259" key="27">
    <source>
        <dbReference type="Pfam" id="PF24621"/>
    </source>
</evidence>
<dbReference type="InterPro" id="IPR000453">
    <property type="entry name" value="Chorismate_synth"/>
</dbReference>
<evidence type="ECO:0000256" key="16">
    <source>
        <dbReference type="ARBA" id="ARBA00022857"/>
    </source>
</evidence>
<keyword evidence="5" id="KW-0963">Cytoplasm</keyword>
<evidence type="ECO:0000256" key="21">
    <source>
        <dbReference type="ARBA" id="ARBA00048567"/>
    </source>
</evidence>
<dbReference type="SUPFAM" id="SSF53223">
    <property type="entry name" value="Aminoacid dehydrogenase-like, N-terminal domain"/>
    <property type="match status" value="1"/>
</dbReference>
<evidence type="ECO:0000256" key="4">
    <source>
        <dbReference type="ARBA" id="ARBA00008014"/>
    </source>
</evidence>
<dbReference type="InterPro" id="IPR013708">
    <property type="entry name" value="Shikimate_DH-bd_N"/>
</dbReference>
<dbReference type="Gene3D" id="3.60.150.10">
    <property type="entry name" value="Chorismate synthase AroC"/>
    <property type="match status" value="1"/>
</dbReference>
<evidence type="ECO:0000256" key="15">
    <source>
        <dbReference type="ARBA" id="ARBA00022840"/>
    </source>
</evidence>
<keyword evidence="12" id="KW-0418">Kinase</keyword>
<evidence type="ECO:0000259" key="25">
    <source>
        <dbReference type="Pfam" id="PF01761"/>
    </source>
</evidence>
<dbReference type="InterPro" id="IPR018509">
    <property type="entry name" value="DHquinase_II_CS"/>
</dbReference>
<feature type="domain" description="3-dehydroquinate synthase N-terminal" evidence="25">
    <location>
        <begin position="1418"/>
        <end position="1529"/>
    </location>
</feature>
<comment type="cofactor">
    <cofactor evidence="22">
        <name>FMNH2</name>
        <dbReference type="ChEBI" id="CHEBI:57618"/>
    </cofactor>
    <text evidence="22">Reduced FMN (FMNH(2)).</text>
</comment>
<evidence type="ECO:0000256" key="19">
    <source>
        <dbReference type="ARBA" id="ARBA00023239"/>
    </source>
</evidence>
<dbReference type="PANTHER" id="PTHR21085:SF0">
    <property type="entry name" value="CHORISMATE SYNTHASE"/>
    <property type="match status" value="1"/>
</dbReference>
<keyword evidence="11" id="KW-0547">Nucleotide-binding</keyword>
<dbReference type="Pfam" id="PF01761">
    <property type="entry name" value="DHQ_synthase"/>
    <property type="match status" value="1"/>
</dbReference>
<name>A0AAD6QJY3_9ROSI</name>
<evidence type="ECO:0000259" key="26">
    <source>
        <dbReference type="Pfam" id="PF08501"/>
    </source>
</evidence>
<evidence type="ECO:0000313" key="28">
    <source>
        <dbReference type="EMBL" id="KAJ6991750.1"/>
    </source>
</evidence>
<dbReference type="GO" id="GO:0009073">
    <property type="term" value="P:aromatic amino acid family biosynthetic process"/>
    <property type="evidence" value="ECO:0007669"/>
    <property type="project" value="UniProtKB-KW"/>
</dbReference>
<dbReference type="GO" id="GO:0004765">
    <property type="term" value="F:shikimate kinase activity"/>
    <property type="evidence" value="ECO:0007669"/>
    <property type="project" value="UniProtKB-EC"/>
</dbReference>
<comment type="pathway">
    <text evidence="3 22">Metabolic intermediate biosynthesis; chorismate biosynthesis; chorismate from D-erythrose 4-phosphate and phosphoenolpyruvate: step 7/7.</text>
</comment>
<keyword evidence="24" id="KW-0812">Transmembrane</keyword>
<evidence type="ECO:0000256" key="2">
    <source>
        <dbReference type="ARBA" id="ARBA00004842"/>
    </source>
</evidence>
<dbReference type="GO" id="GO:0004107">
    <property type="term" value="F:chorismate synthase activity"/>
    <property type="evidence" value="ECO:0007669"/>
    <property type="project" value="UniProtKB-EC"/>
</dbReference>
<evidence type="ECO:0000256" key="7">
    <source>
        <dbReference type="ARBA" id="ARBA00022630"/>
    </source>
</evidence>
<keyword evidence="17" id="KW-0672">Quinate metabolism</keyword>
<protein>
    <recommendedName>
        <fullName evidence="22">Chorismate synthase</fullName>
        <ecNumber evidence="22">4.2.3.5</ecNumber>
    </recommendedName>
</protein>
<dbReference type="GO" id="GO:0009423">
    <property type="term" value="P:chorismate biosynthetic process"/>
    <property type="evidence" value="ECO:0007669"/>
    <property type="project" value="TreeGrafter"/>
</dbReference>
<dbReference type="EC" id="4.2.3.5" evidence="22"/>
<evidence type="ECO:0000256" key="8">
    <source>
        <dbReference type="ARBA" id="ARBA00022643"/>
    </source>
</evidence>
<keyword evidence="13" id="KW-0274">FAD</keyword>
<keyword evidence="8" id="KW-0288">FMN</keyword>
<evidence type="ECO:0000256" key="20">
    <source>
        <dbReference type="ARBA" id="ARBA00023268"/>
    </source>
</evidence>
<dbReference type="Gene3D" id="3.40.50.1970">
    <property type="match status" value="1"/>
</dbReference>
<dbReference type="Gene3D" id="3.40.50.300">
    <property type="entry name" value="P-loop containing nucleotide triphosphate hydrolases"/>
    <property type="match status" value="1"/>
</dbReference>
<dbReference type="Pfam" id="PF01264">
    <property type="entry name" value="Chorismate_synt"/>
    <property type="match status" value="1"/>
</dbReference>
<dbReference type="InterPro" id="IPR020541">
    <property type="entry name" value="Chorismate_synthase_CS"/>
</dbReference>
<dbReference type="SUPFAM" id="SSF51735">
    <property type="entry name" value="NAD(P)-binding Rossmann-fold domains"/>
    <property type="match status" value="1"/>
</dbReference>
<dbReference type="GO" id="GO:0005829">
    <property type="term" value="C:cytosol"/>
    <property type="evidence" value="ECO:0007669"/>
    <property type="project" value="TreeGrafter"/>
</dbReference>
<dbReference type="FunFam" id="3.40.50.1970:FF:000012">
    <property type="entry name" value="3-dehydroquinate synthase"/>
    <property type="match status" value="1"/>
</dbReference>
<keyword evidence="16" id="KW-0521">NADP</keyword>
<dbReference type="CDD" id="cd00464">
    <property type="entry name" value="SK"/>
    <property type="match status" value="1"/>
</dbReference>
<dbReference type="InterPro" id="IPR030960">
    <property type="entry name" value="DHQS/DOIS_N"/>
</dbReference>
<evidence type="ECO:0000256" key="3">
    <source>
        <dbReference type="ARBA" id="ARBA00005044"/>
    </source>
</evidence>
<dbReference type="CDD" id="cd01065">
    <property type="entry name" value="NAD_bind_Shikimate_DH"/>
    <property type="match status" value="1"/>
</dbReference>
<dbReference type="GO" id="GO:0046872">
    <property type="term" value="F:metal ion binding"/>
    <property type="evidence" value="ECO:0007669"/>
    <property type="project" value="UniProtKB-KW"/>
</dbReference>
<feature type="region of interest" description="Disordered" evidence="23">
    <location>
        <begin position="881"/>
        <end position="901"/>
    </location>
</feature>
<dbReference type="GO" id="GO:0003856">
    <property type="term" value="F:3-dehydroquinate synthase activity"/>
    <property type="evidence" value="ECO:0007669"/>
    <property type="project" value="InterPro"/>
</dbReference>
<dbReference type="InterPro" id="IPR027417">
    <property type="entry name" value="P-loop_NTPase"/>
</dbReference>
<dbReference type="Gene3D" id="3.40.50.720">
    <property type="entry name" value="NAD(P)-binding Rossmann-like Domain"/>
    <property type="match status" value="1"/>
</dbReference>
<dbReference type="PANTHER" id="PTHR21085">
    <property type="entry name" value="CHORISMATE SYNTHASE"/>
    <property type="match status" value="1"/>
</dbReference>
<dbReference type="GO" id="GO:0004764">
    <property type="term" value="F:shikimate 3-dehydrogenase (NADP+) activity"/>
    <property type="evidence" value="ECO:0007669"/>
    <property type="project" value="InterPro"/>
</dbReference>
<keyword evidence="24" id="KW-1133">Transmembrane helix</keyword>
<comment type="caution">
    <text evidence="28">The sequence shown here is derived from an EMBL/GenBank/DDBJ whole genome shotgun (WGS) entry which is preliminary data.</text>
</comment>
<feature type="compositionally biased region" description="Low complexity" evidence="23">
    <location>
        <begin position="709"/>
        <end position="732"/>
    </location>
</feature>
<keyword evidence="10" id="KW-0479">Metal-binding</keyword>
<feature type="compositionally biased region" description="Basic residues" evidence="23">
    <location>
        <begin position="691"/>
        <end position="700"/>
    </location>
</feature>
<dbReference type="InterPro" id="IPR035904">
    <property type="entry name" value="Chorismate_synth_AroC_sf"/>
</dbReference>
<dbReference type="PROSITE" id="PS00788">
    <property type="entry name" value="CHORISMATE_SYNTHASE_2"/>
    <property type="match status" value="1"/>
</dbReference>
<feature type="compositionally biased region" description="Basic and acidic residues" evidence="23">
    <location>
        <begin position="754"/>
        <end position="766"/>
    </location>
</feature>
<evidence type="ECO:0000256" key="22">
    <source>
        <dbReference type="RuleBase" id="RU000605"/>
    </source>
</evidence>
<dbReference type="InterPro" id="IPR003770">
    <property type="entry name" value="MLTG-like"/>
</dbReference>
<feature type="domain" description="Shikimate dehydrogenase substrate binding N-terminal" evidence="26">
    <location>
        <begin position="362"/>
        <end position="444"/>
    </location>
</feature>
<dbReference type="InterPro" id="IPR001874">
    <property type="entry name" value="DHquinase_II"/>
</dbReference>